<dbReference type="Proteomes" id="UP000280935">
    <property type="component" value="Unassembled WGS sequence"/>
</dbReference>
<dbReference type="RefSeq" id="WP_125227140.1">
    <property type="nucleotide sequence ID" value="NZ_RQYT01000005.1"/>
</dbReference>
<sequence length="187" mass="19856">MARLDEMVYGDVASARKSVEEASSVSEIERAVDAAVEIDSEAKQRYWECAGKGPGLLESSRWESSLSRSGSGVPLPVTLELNDGGAASITVGGELPQENVSQQHEQLARLAGSVSSWRSDAAELVAEQRWIGTDSGASYQGPGACDFPFTLTLTVDGKDEDFSAKLVISKTPRLFVLGNGFTAAVKE</sequence>
<accession>A0A3P1WWE1</accession>
<comment type="caution">
    <text evidence="1">The sequence shown here is derived from an EMBL/GenBank/DDBJ whole genome shotgun (WGS) entry which is preliminary data.</text>
</comment>
<evidence type="ECO:0000313" key="2">
    <source>
        <dbReference type="Proteomes" id="UP000280935"/>
    </source>
</evidence>
<dbReference type="AlphaFoldDB" id="A0A3P1WWE1"/>
<gene>
    <name evidence="1" type="ORF">EII35_03800</name>
</gene>
<protein>
    <submittedName>
        <fullName evidence="1">Uncharacterized protein</fullName>
    </submittedName>
</protein>
<dbReference type="EMBL" id="RQYT01000005">
    <property type="protein sequence ID" value="RRD50535.1"/>
    <property type="molecule type" value="Genomic_DNA"/>
</dbReference>
<organism evidence="1 2">
    <name type="scientific">Arachnia propionica</name>
    <dbReference type="NCBI Taxonomy" id="1750"/>
    <lineage>
        <taxon>Bacteria</taxon>
        <taxon>Bacillati</taxon>
        <taxon>Actinomycetota</taxon>
        <taxon>Actinomycetes</taxon>
        <taxon>Propionibacteriales</taxon>
        <taxon>Propionibacteriaceae</taxon>
        <taxon>Arachnia</taxon>
    </lineage>
</organism>
<proteinExistence type="predicted"/>
<evidence type="ECO:0000313" key="1">
    <source>
        <dbReference type="EMBL" id="RRD50535.1"/>
    </source>
</evidence>
<name>A0A3P1WWE1_9ACTN</name>
<reference evidence="1 2" key="1">
    <citation type="submission" date="2018-11" db="EMBL/GenBank/DDBJ databases">
        <title>Genomes From Bacteria Associated with the Canine Oral Cavity: a Test Case for Automated Genome-Based Taxonomic Assignment.</title>
        <authorList>
            <person name="Coil D.A."/>
            <person name="Jospin G."/>
            <person name="Darling A.E."/>
            <person name="Wallis C."/>
            <person name="Davis I.J."/>
            <person name="Harris S."/>
            <person name="Eisen J.A."/>
            <person name="Holcombe L.J."/>
            <person name="O'Flynn C."/>
        </authorList>
    </citation>
    <scope>NUCLEOTIDE SEQUENCE [LARGE SCALE GENOMIC DNA]</scope>
    <source>
        <strain evidence="1 2">OH2822_COT-296</strain>
    </source>
</reference>